<dbReference type="CDD" id="cd05013">
    <property type="entry name" value="SIS_RpiR"/>
    <property type="match status" value="1"/>
</dbReference>
<proteinExistence type="predicted"/>
<reference evidence="7" key="1">
    <citation type="submission" date="2015-08" db="EMBL/GenBank/DDBJ databases">
        <title>Fjat-14210 dsm16467.</title>
        <authorList>
            <person name="Liu B."/>
            <person name="Wang J."/>
            <person name="Zhu Y."/>
            <person name="Liu G."/>
            <person name="Chen Q."/>
            <person name="Chen Z."/>
            <person name="Lan J."/>
            <person name="Che J."/>
            <person name="Ge C."/>
            <person name="Shi H."/>
            <person name="Pan Z."/>
            <person name="Liu X."/>
        </authorList>
    </citation>
    <scope>NUCLEOTIDE SEQUENCE [LARGE SCALE GENOMIC DNA]</scope>
    <source>
        <strain evidence="7">DSM 16467</strain>
    </source>
</reference>
<protein>
    <recommendedName>
        <fullName evidence="8">RpiR family transcriptional regulator</fullName>
    </recommendedName>
</protein>
<accession>A0A0M0L5L1</accession>
<dbReference type="PANTHER" id="PTHR30514:SF1">
    <property type="entry name" value="HTH-TYPE TRANSCRIPTIONAL REGULATOR HEXR-RELATED"/>
    <property type="match status" value="1"/>
</dbReference>
<dbReference type="Proteomes" id="UP000037558">
    <property type="component" value="Unassembled WGS sequence"/>
</dbReference>
<dbReference type="GO" id="GO:0003700">
    <property type="term" value="F:DNA-binding transcription factor activity"/>
    <property type="evidence" value="ECO:0007669"/>
    <property type="project" value="InterPro"/>
</dbReference>
<dbReference type="GO" id="GO:1901135">
    <property type="term" value="P:carbohydrate derivative metabolic process"/>
    <property type="evidence" value="ECO:0007669"/>
    <property type="project" value="InterPro"/>
</dbReference>
<dbReference type="InterPro" id="IPR046348">
    <property type="entry name" value="SIS_dom_sf"/>
</dbReference>
<dbReference type="InterPro" id="IPR001347">
    <property type="entry name" value="SIS_dom"/>
</dbReference>
<gene>
    <name evidence="6" type="ORF">AMD01_11040</name>
</gene>
<feature type="domain" description="SIS" evidence="5">
    <location>
        <begin position="121"/>
        <end position="261"/>
    </location>
</feature>
<evidence type="ECO:0000259" key="4">
    <source>
        <dbReference type="PROSITE" id="PS51071"/>
    </source>
</evidence>
<dbReference type="AlphaFoldDB" id="A0A0M0L5L1"/>
<dbReference type="EMBL" id="LILC01000013">
    <property type="protein sequence ID" value="KOO46370.1"/>
    <property type="molecule type" value="Genomic_DNA"/>
</dbReference>
<evidence type="ECO:0008006" key="8">
    <source>
        <dbReference type="Google" id="ProtNLM"/>
    </source>
</evidence>
<dbReference type="InterPro" id="IPR035472">
    <property type="entry name" value="RpiR-like_SIS"/>
</dbReference>
<evidence type="ECO:0000256" key="2">
    <source>
        <dbReference type="ARBA" id="ARBA00023125"/>
    </source>
</evidence>
<dbReference type="PATRIC" id="fig|284581.3.peg.2312"/>
<dbReference type="Pfam" id="PF01418">
    <property type="entry name" value="HTH_6"/>
    <property type="match status" value="1"/>
</dbReference>
<dbReference type="InterPro" id="IPR036388">
    <property type="entry name" value="WH-like_DNA-bd_sf"/>
</dbReference>
<dbReference type="GO" id="GO:0003677">
    <property type="term" value="F:DNA binding"/>
    <property type="evidence" value="ECO:0007669"/>
    <property type="project" value="UniProtKB-KW"/>
</dbReference>
<comment type="caution">
    <text evidence="6">The sequence shown here is derived from an EMBL/GenBank/DDBJ whole genome shotgun (WGS) entry which is preliminary data.</text>
</comment>
<keyword evidence="7" id="KW-1185">Reference proteome</keyword>
<dbReference type="STRING" id="284581.AMD01_11040"/>
<dbReference type="Pfam" id="PF01380">
    <property type="entry name" value="SIS"/>
    <property type="match status" value="1"/>
</dbReference>
<evidence type="ECO:0000256" key="1">
    <source>
        <dbReference type="ARBA" id="ARBA00023015"/>
    </source>
</evidence>
<dbReference type="RefSeq" id="WP_053401453.1">
    <property type="nucleotide sequence ID" value="NZ_LILC01000013.1"/>
</dbReference>
<evidence type="ECO:0000256" key="3">
    <source>
        <dbReference type="ARBA" id="ARBA00023163"/>
    </source>
</evidence>
<dbReference type="PANTHER" id="PTHR30514">
    <property type="entry name" value="GLUCOKINASE"/>
    <property type="match status" value="1"/>
</dbReference>
<dbReference type="InterPro" id="IPR000281">
    <property type="entry name" value="HTH_RpiR"/>
</dbReference>
<keyword evidence="1" id="KW-0805">Transcription regulation</keyword>
<keyword evidence="3" id="KW-0804">Transcription</keyword>
<organism evidence="6 7">
    <name type="scientific">Priestia koreensis</name>
    <dbReference type="NCBI Taxonomy" id="284581"/>
    <lineage>
        <taxon>Bacteria</taxon>
        <taxon>Bacillati</taxon>
        <taxon>Bacillota</taxon>
        <taxon>Bacilli</taxon>
        <taxon>Bacillales</taxon>
        <taxon>Bacillaceae</taxon>
        <taxon>Priestia</taxon>
    </lineage>
</organism>
<dbReference type="Gene3D" id="1.10.10.10">
    <property type="entry name" value="Winged helix-like DNA-binding domain superfamily/Winged helix DNA-binding domain"/>
    <property type="match status" value="1"/>
</dbReference>
<dbReference type="InterPro" id="IPR009057">
    <property type="entry name" value="Homeodomain-like_sf"/>
</dbReference>
<dbReference type="SUPFAM" id="SSF46689">
    <property type="entry name" value="Homeodomain-like"/>
    <property type="match status" value="1"/>
</dbReference>
<dbReference type="InterPro" id="IPR047640">
    <property type="entry name" value="RpiR-like"/>
</dbReference>
<dbReference type="GO" id="GO:0097367">
    <property type="term" value="F:carbohydrate derivative binding"/>
    <property type="evidence" value="ECO:0007669"/>
    <property type="project" value="InterPro"/>
</dbReference>
<evidence type="ECO:0000313" key="7">
    <source>
        <dbReference type="Proteomes" id="UP000037558"/>
    </source>
</evidence>
<sequence>MDYTQSVIQKVKVMFPGFSEKEKKVANYLIQAPDQMIHDSISQLAERLFISEATITRFTKHIGFKGYQALKIALASDIRKLSHQEEEQIAEDASVTQIFSSSIQQLQNTLTMMDENKILTAVSLLADSTHIAFYGNGASSVIALDAHHKFLNTGISSNAYLDFQVQHRAAFQLKETDVACVISAGPIDDQLMSITSILRERRVPILSITEYGKNNLSQCATVSLFTSPVGNQGVHEEWTTQISQLCLVHTLYTKVMMAKDAVLSSY</sequence>
<evidence type="ECO:0000313" key="6">
    <source>
        <dbReference type="EMBL" id="KOO46370.1"/>
    </source>
</evidence>
<feature type="domain" description="HTH rpiR-type" evidence="4">
    <location>
        <begin position="5"/>
        <end position="81"/>
    </location>
</feature>
<dbReference type="PROSITE" id="PS51071">
    <property type="entry name" value="HTH_RPIR"/>
    <property type="match status" value="1"/>
</dbReference>
<dbReference type="Gene3D" id="3.40.50.10490">
    <property type="entry name" value="Glucose-6-phosphate isomerase like protein, domain 1"/>
    <property type="match status" value="1"/>
</dbReference>
<evidence type="ECO:0000259" key="5">
    <source>
        <dbReference type="PROSITE" id="PS51464"/>
    </source>
</evidence>
<name>A0A0M0L5L1_9BACI</name>
<dbReference type="SUPFAM" id="SSF53697">
    <property type="entry name" value="SIS domain"/>
    <property type="match status" value="1"/>
</dbReference>
<keyword evidence="2" id="KW-0238">DNA-binding</keyword>
<dbReference type="PROSITE" id="PS51464">
    <property type="entry name" value="SIS"/>
    <property type="match status" value="1"/>
</dbReference>